<protein>
    <submittedName>
        <fullName evidence="4">Rok family transcriptional repressor</fullName>
    </submittedName>
</protein>
<accession>A0A0R1WIW3</accession>
<dbReference type="SUPFAM" id="SSF46785">
    <property type="entry name" value="Winged helix' DNA-binding domain"/>
    <property type="match status" value="1"/>
</dbReference>
<dbReference type="InterPro" id="IPR043129">
    <property type="entry name" value="ATPase_NBD"/>
</dbReference>
<organism evidence="4 5">
    <name type="scientific">Companilactobacillus nantensis DSM 16982</name>
    <dbReference type="NCBI Taxonomy" id="1423774"/>
    <lineage>
        <taxon>Bacteria</taxon>
        <taxon>Bacillati</taxon>
        <taxon>Bacillota</taxon>
        <taxon>Bacilli</taxon>
        <taxon>Lactobacillales</taxon>
        <taxon>Lactobacillaceae</taxon>
        <taxon>Companilactobacillus</taxon>
    </lineage>
</organism>
<sequence length="325" mass="36122">MNTDTRLSARQQNLQIILNLLDENKQLSAKELSNLTGLSIVSINKLLDILISNTEIITIDYINTRGRRAKIYKLNYAAYKLGIVQLAENGDSIKATFYLTDLKGKVKLKKFNDQPITSVEQLTQFIKQQIINDMPQKIIVGVPGAELNGYLQISDVASLQGINLSLAIETATDIKTLVINDANASTFGAATELNENKNIAVGIYLPNNFAPGVGIVINNRLINGVDGLAGEIEYSTIDNKQPVTQQITQHIQNIISFLDPNLVIVYAEKLGLTNLQIDQIKQTVQRNLPLHEKYAIDFDRSFERDYRIGLATIGRHNILNGFVTD</sequence>
<dbReference type="InterPro" id="IPR036388">
    <property type="entry name" value="WH-like_DNA-bd_sf"/>
</dbReference>
<dbReference type="Proteomes" id="UP000051302">
    <property type="component" value="Unassembled WGS sequence"/>
</dbReference>
<name>A0A0R1WIW3_9LACO</name>
<evidence type="ECO:0000313" key="4">
    <source>
        <dbReference type="EMBL" id="KRM14044.1"/>
    </source>
</evidence>
<comment type="caution">
    <text evidence="4">The sequence shown here is derived from an EMBL/GenBank/DDBJ whole genome shotgun (WGS) entry which is preliminary data.</text>
</comment>
<dbReference type="PANTHER" id="PTHR18964:SF149">
    <property type="entry name" value="BIFUNCTIONAL UDP-N-ACETYLGLUCOSAMINE 2-EPIMERASE_N-ACETYLMANNOSAMINE KINASE"/>
    <property type="match status" value="1"/>
</dbReference>
<keyword evidence="3" id="KW-0859">Xylose metabolism</keyword>
<dbReference type="EMBL" id="AZFV01000057">
    <property type="protein sequence ID" value="KRM14044.1"/>
    <property type="molecule type" value="Genomic_DNA"/>
</dbReference>
<dbReference type="Pfam" id="PF00480">
    <property type="entry name" value="ROK"/>
    <property type="match status" value="1"/>
</dbReference>
<evidence type="ECO:0000256" key="3">
    <source>
        <dbReference type="ARBA" id="ARBA00022629"/>
    </source>
</evidence>
<keyword evidence="3" id="KW-0119">Carbohydrate metabolism</keyword>
<dbReference type="GO" id="GO:0042732">
    <property type="term" value="P:D-xylose metabolic process"/>
    <property type="evidence" value="ECO:0007669"/>
    <property type="project" value="UniProtKB-KW"/>
</dbReference>
<dbReference type="PANTHER" id="PTHR18964">
    <property type="entry name" value="ROK (REPRESSOR, ORF, KINASE) FAMILY"/>
    <property type="match status" value="1"/>
</dbReference>
<dbReference type="Gene3D" id="1.10.10.10">
    <property type="entry name" value="Winged helix-like DNA-binding domain superfamily/Winged helix DNA-binding domain"/>
    <property type="match status" value="1"/>
</dbReference>
<dbReference type="InterPro" id="IPR000600">
    <property type="entry name" value="ROK"/>
</dbReference>
<dbReference type="SUPFAM" id="SSF53067">
    <property type="entry name" value="Actin-like ATPase domain"/>
    <property type="match status" value="2"/>
</dbReference>
<evidence type="ECO:0000313" key="5">
    <source>
        <dbReference type="Proteomes" id="UP000051302"/>
    </source>
</evidence>
<dbReference type="PATRIC" id="fig|1423774.3.peg.2346"/>
<dbReference type="RefSeq" id="WP_057893290.1">
    <property type="nucleotide sequence ID" value="NZ_AZFV01000057.1"/>
</dbReference>
<dbReference type="STRING" id="1423774.FD31_GL002257"/>
<comment type="function">
    <text evidence="1">Transcriptional repressor of xylose-utilizing enzymes.</text>
</comment>
<dbReference type="AlphaFoldDB" id="A0A0R1WIW3"/>
<evidence type="ECO:0000256" key="2">
    <source>
        <dbReference type="ARBA" id="ARBA00006479"/>
    </source>
</evidence>
<comment type="similarity">
    <text evidence="2">Belongs to the ROK (NagC/XylR) family.</text>
</comment>
<evidence type="ECO:0000256" key="1">
    <source>
        <dbReference type="ARBA" id="ARBA00002486"/>
    </source>
</evidence>
<gene>
    <name evidence="4" type="ORF">FD31_GL002257</name>
</gene>
<keyword evidence="5" id="KW-1185">Reference proteome</keyword>
<reference evidence="4 5" key="1">
    <citation type="journal article" date="2015" name="Genome Announc.">
        <title>Expanding the biotechnology potential of lactobacilli through comparative genomics of 213 strains and associated genera.</title>
        <authorList>
            <person name="Sun Z."/>
            <person name="Harris H.M."/>
            <person name="McCann A."/>
            <person name="Guo C."/>
            <person name="Argimon S."/>
            <person name="Zhang W."/>
            <person name="Yang X."/>
            <person name="Jeffery I.B."/>
            <person name="Cooney J.C."/>
            <person name="Kagawa T.F."/>
            <person name="Liu W."/>
            <person name="Song Y."/>
            <person name="Salvetti E."/>
            <person name="Wrobel A."/>
            <person name="Rasinkangas P."/>
            <person name="Parkhill J."/>
            <person name="Rea M.C."/>
            <person name="O'Sullivan O."/>
            <person name="Ritari J."/>
            <person name="Douillard F.P."/>
            <person name="Paul Ross R."/>
            <person name="Yang R."/>
            <person name="Briner A.E."/>
            <person name="Felis G.E."/>
            <person name="de Vos W.M."/>
            <person name="Barrangou R."/>
            <person name="Klaenhammer T.R."/>
            <person name="Caufield P.W."/>
            <person name="Cui Y."/>
            <person name="Zhang H."/>
            <person name="O'Toole P.W."/>
        </authorList>
    </citation>
    <scope>NUCLEOTIDE SEQUENCE [LARGE SCALE GENOMIC DNA]</scope>
    <source>
        <strain evidence="4 5">DSM 16982</strain>
    </source>
</reference>
<proteinExistence type="inferred from homology"/>
<dbReference type="Gene3D" id="3.30.420.40">
    <property type="match status" value="2"/>
</dbReference>
<dbReference type="InterPro" id="IPR036390">
    <property type="entry name" value="WH_DNA-bd_sf"/>
</dbReference>